<keyword evidence="4 7" id="KW-0812">Transmembrane</keyword>
<dbReference type="OrthoDB" id="6133115at2759"/>
<feature type="transmembrane region" description="Helical" evidence="7">
    <location>
        <begin position="355"/>
        <end position="377"/>
    </location>
</feature>
<evidence type="ECO:0000256" key="7">
    <source>
        <dbReference type="SAM" id="Phobius"/>
    </source>
</evidence>
<evidence type="ECO:0000256" key="6">
    <source>
        <dbReference type="ARBA" id="ARBA00023136"/>
    </source>
</evidence>
<feature type="transmembrane region" description="Helical" evidence="7">
    <location>
        <begin position="167"/>
        <end position="186"/>
    </location>
</feature>
<dbReference type="PRINTS" id="PR00171">
    <property type="entry name" value="SUGRTRNSPORT"/>
</dbReference>
<protein>
    <recommendedName>
        <fullName evidence="8">Major facilitator superfamily (MFS) profile domain-containing protein</fullName>
    </recommendedName>
</protein>
<evidence type="ECO:0000256" key="1">
    <source>
        <dbReference type="ARBA" id="ARBA00004141"/>
    </source>
</evidence>
<comment type="subcellular location">
    <subcellularLocation>
        <location evidence="1">Membrane</location>
        <topology evidence="1">Multi-pass membrane protein</topology>
    </subcellularLocation>
</comment>
<feature type="transmembrane region" description="Helical" evidence="7">
    <location>
        <begin position="330"/>
        <end position="348"/>
    </location>
</feature>
<feature type="transmembrane region" description="Helical" evidence="7">
    <location>
        <begin position="35"/>
        <end position="52"/>
    </location>
</feature>
<evidence type="ECO:0000313" key="9">
    <source>
        <dbReference type="EMBL" id="KAA8917451.1"/>
    </source>
</evidence>
<dbReference type="PANTHER" id="PTHR48022:SF3">
    <property type="entry name" value="HEXOSE TRANSPORTER PROTEIN (AFU_ORTHOLOGUE AFUA_8G04480)-RELATED"/>
    <property type="match status" value="1"/>
</dbReference>
<accession>A0A642VDH9</accession>
<keyword evidence="10" id="KW-1185">Reference proteome</keyword>
<dbReference type="Pfam" id="PF00083">
    <property type="entry name" value="Sugar_tr"/>
    <property type="match status" value="1"/>
</dbReference>
<comment type="similarity">
    <text evidence="2">Belongs to the major facilitator superfamily. Sugar transporter (TC 2.A.1.1) family.</text>
</comment>
<dbReference type="VEuPathDB" id="FungiDB:TRICI_000400"/>
<dbReference type="PANTHER" id="PTHR48022">
    <property type="entry name" value="PLASTIDIC GLUCOSE TRANSPORTER 4"/>
    <property type="match status" value="1"/>
</dbReference>
<feature type="domain" description="Major facilitator superfamily (MFS) profile" evidence="8">
    <location>
        <begin position="39"/>
        <end position="477"/>
    </location>
</feature>
<evidence type="ECO:0000313" key="10">
    <source>
        <dbReference type="Proteomes" id="UP000761534"/>
    </source>
</evidence>
<keyword evidence="6 7" id="KW-0472">Membrane</keyword>
<keyword evidence="3" id="KW-0813">Transport</keyword>
<sequence>MTRKSDKLVGLVGEGLAEVIPDHGKPWFMVKHLRTLNLLLIIPLLSAAVAGYDGSLMNGLQSQEEWRAQFGDPQGARLGFVNAAQSLGCVVILPVCSWLSDTIGRRLTLISGLITIIVATIIQATSFSYAQLVVSRVIVGAGGMLAAQPAPMLIAELAYPTHRGKMTALYWCFYYLGAILASWTTFGTTGRGDMWEWRIPTIMQAGFPIVQLFTIWFVPESPRYLISKGKYEMAKAILTTHHANNDASSPLVEVEMSEIIAALDLERAVSAESKWTDLIRTRGNIKRTYIAVTIGTFAQWNGIAVISYYLTLVLDTIGITDSTMQTLINGLLQIFNFIAAAAGAFMVDKLGRRTLFLWSAIGMLIAYVVWTACSAMFDKTSSHGYGVSVVVFIFIYYFHYDIAYTPLLMGYPTEIFPYFIRSKGLTVELISIYISLIISAFVNPIGLDNIGWKYYIVFCVILFFILLNTWFFYPETKGYSLEEIAKVFDGEKGDITEHTGYHDANPKPATGHIETA</sequence>
<dbReference type="AlphaFoldDB" id="A0A642VDH9"/>
<feature type="transmembrane region" description="Helical" evidence="7">
    <location>
        <begin position="80"/>
        <end position="100"/>
    </location>
</feature>
<comment type="caution">
    <text evidence="9">The sequence shown here is derived from an EMBL/GenBank/DDBJ whole genome shotgun (WGS) entry which is preliminary data.</text>
</comment>
<dbReference type="InterPro" id="IPR005828">
    <property type="entry name" value="MFS_sugar_transport-like"/>
</dbReference>
<name>A0A642VDH9_9ASCO</name>
<dbReference type="Gene3D" id="1.20.1250.20">
    <property type="entry name" value="MFS general substrate transporter like domains"/>
    <property type="match status" value="1"/>
</dbReference>
<dbReference type="InterPro" id="IPR003663">
    <property type="entry name" value="Sugar/inositol_transpt"/>
</dbReference>
<feature type="transmembrane region" description="Helical" evidence="7">
    <location>
        <begin position="107"/>
        <end position="127"/>
    </location>
</feature>
<feature type="transmembrane region" description="Helical" evidence="7">
    <location>
        <begin position="383"/>
        <end position="404"/>
    </location>
</feature>
<dbReference type="InterPro" id="IPR050360">
    <property type="entry name" value="MFS_Sugar_Transporters"/>
</dbReference>
<dbReference type="GO" id="GO:0016020">
    <property type="term" value="C:membrane"/>
    <property type="evidence" value="ECO:0007669"/>
    <property type="project" value="UniProtKB-SubCell"/>
</dbReference>
<evidence type="ECO:0000256" key="5">
    <source>
        <dbReference type="ARBA" id="ARBA00022989"/>
    </source>
</evidence>
<reference evidence="9" key="1">
    <citation type="journal article" date="2019" name="G3 (Bethesda)">
        <title>Genome Assemblies of Two Rare Opportunistic Yeast Pathogens: Diutina rugosa (syn. Candida rugosa) and Trichomonascus ciferrii (syn. Candida ciferrii).</title>
        <authorList>
            <person name="Mixao V."/>
            <person name="Saus E."/>
            <person name="Hansen A.P."/>
            <person name="Lass-Florl C."/>
            <person name="Gabaldon T."/>
        </authorList>
    </citation>
    <scope>NUCLEOTIDE SEQUENCE</scope>
    <source>
        <strain evidence="9">CBS 4856</strain>
    </source>
</reference>
<feature type="transmembrane region" description="Helical" evidence="7">
    <location>
        <begin position="289"/>
        <end position="310"/>
    </location>
</feature>
<feature type="transmembrane region" description="Helical" evidence="7">
    <location>
        <begin position="452"/>
        <end position="473"/>
    </location>
</feature>
<feature type="transmembrane region" description="Helical" evidence="7">
    <location>
        <begin position="198"/>
        <end position="218"/>
    </location>
</feature>
<proteinExistence type="inferred from homology"/>
<dbReference type="PROSITE" id="PS50850">
    <property type="entry name" value="MFS"/>
    <property type="match status" value="1"/>
</dbReference>
<dbReference type="PROSITE" id="PS00216">
    <property type="entry name" value="SUGAR_TRANSPORT_1"/>
    <property type="match status" value="1"/>
</dbReference>
<feature type="transmembrane region" description="Helical" evidence="7">
    <location>
        <begin position="133"/>
        <end position="155"/>
    </location>
</feature>
<dbReference type="InterPro" id="IPR005829">
    <property type="entry name" value="Sugar_transporter_CS"/>
</dbReference>
<evidence type="ECO:0000256" key="4">
    <source>
        <dbReference type="ARBA" id="ARBA00022692"/>
    </source>
</evidence>
<dbReference type="InterPro" id="IPR036259">
    <property type="entry name" value="MFS_trans_sf"/>
</dbReference>
<gene>
    <name evidence="9" type="ORF">TRICI_000400</name>
</gene>
<evidence type="ECO:0000259" key="8">
    <source>
        <dbReference type="PROSITE" id="PS50850"/>
    </source>
</evidence>
<keyword evidence="5 7" id="KW-1133">Transmembrane helix</keyword>
<dbReference type="EMBL" id="SWFS01000034">
    <property type="protein sequence ID" value="KAA8917451.1"/>
    <property type="molecule type" value="Genomic_DNA"/>
</dbReference>
<feature type="transmembrane region" description="Helical" evidence="7">
    <location>
        <begin position="425"/>
        <end position="446"/>
    </location>
</feature>
<evidence type="ECO:0000256" key="3">
    <source>
        <dbReference type="ARBA" id="ARBA00022448"/>
    </source>
</evidence>
<evidence type="ECO:0000256" key="2">
    <source>
        <dbReference type="ARBA" id="ARBA00010992"/>
    </source>
</evidence>
<dbReference type="GO" id="GO:0005351">
    <property type="term" value="F:carbohydrate:proton symporter activity"/>
    <property type="evidence" value="ECO:0007669"/>
    <property type="project" value="TreeGrafter"/>
</dbReference>
<dbReference type="SUPFAM" id="SSF103473">
    <property type="entry name" value="MFS general substrate transporter"/>
    <property type="match status" value="1"/>
</dbReference>
<dbReference type="InterPro" id="IPR020846">
    <property type="entry name" value="MFS_dom"/>
</dbReference>
<dbReference type="Proteomes" id="UP000761534">
    <property type="component" value="Unassembled WGS sequence"/>
</dbReference>
<organism evidence="9 10">
    <name type="scientific">Trichomonascus ciferrii</name>
    <dbReference type="NCBI Taxonomy" id="44093"/>
    <lineage>
        <taxon>Eukaryota</taxon>
        <taxon>Fungi</taxon>
        <taxon>Dikarya</taxon>
        <taxon>Ascomycota</taxon>
        <taxon>Saccharomycotina</taxon>
        <taxon>Dipodascomycetes</taxon>
        <taxon>Dipodascales</taxon>
        <taxon>Trichomonascaceae</taxon>
        <taxon>Trichomonascus</taxon>
        <taxon>Trichomonascus ciferrii complex</taxon>
    </lineage>
</organism>
<dbReference type="FunFam" id="1.20.1250.20:FF:000117">
    <property type="entry name" value="MFS hexose transporter"/>
    <property type="match status" value="1"/>
</dbReference>